<feature type="active site" description="Cysteine sulfenic acid (-SOH) intermediate; for peroxidase activity" evidence="13">
    <location>
        <position position="53"/>
    </location>
</feature>
<accession>A0A1V8MA65</accession>
<protein>
    <recommendedName>
        <fullName evidence="3">thioredoxin-dependent peroxiredoxin</fullName>
        <ecNumber evidence="3">1.11.1.24</ecNumber>
    </recommendedName>
    <alternativeName>
        <fullName evidence="9">Thioredoxin peroxidase</fullName>
    </alternativeName>
    <alternativeName>
        <fullName evidence="11">Thioredoxin-dependent peroxiredoxin Bcp</fullName>
    </alternativeName>
</protein>
<dbReference type="InterPro" id="IPR024706">
    <property type="entry name" value="Peroxiredoxin_AhpC-typ"/>
</dbReference>
<dbReference type="GO" id="GO:0034599">
    <property type="term" value="P:cellular response to oxidative stress"/>
    <property type="evidence" value="ECO:0007669"/>
    <property type="project" value="TreeGrafter"/>
</dbReference>
<dbReference type="PIRSF" id="PIRSF000239">
    <property type="entry name" value="AHPC"/>
    <property type="match status" value="1"/>
</dbReference>
<evidence type="ECO:0000256" key="3">
    <source>
        <dbReference type="ARBA" id="ARBA00013017"/>
    </source>
</evidence>
<reference evidence="15 16" key="1">
    <citation type="submission" date="2015-12" db="EMBL/GenBank/DDBJ databases">
        <authorList>
            <person name="Shamseldin A."/>
            <person name="Moawad H."/>
            <person name="Abd El-Rahim W.M."/>
            <person name="Sadowsky M.J."/>
        </authorList>
    </citation>
    <scope>NUCLEOTIDE SEQUENCE [LARGE SCALE GENOMIC DNA]</scope>
    <source>
        <strain evidence="15 16">WF1</strain>
    </source>
</reference>
<evidence type="ECO:0000256" key="11">
    <source>
        <dbReference type="ARBA" id="ARBA00042639"/>
    </source>
</evidence>
<dbReference type="InterPro" id="IPR036249">
    <property type="entry name" value="Thioredoxin-like_sf"/>
</dbReference>
<evidence type="ECO:0000256" key="6">
    <source>
        <dbReference type="ARBA" id="ARBA00023002"/>
    </source>
</evidence>
<dbReference type="CDD" id="cd03017">
    <property type="entry name" value="PRX_BCP"/>
    <property type="match status" value="1"/>
</dbReference>
<dbReference type="STRING" id="1420851.AU255_11945"/>
<dbReference type="InterPro" id="IPR050924">
    <property type="entry name" value="Peroxiredoxin_BCP/PrxQ"/>
</dbReference>
<keyword evidence="8" id="KW-0676">Redox-active center</keyword>
<dbReference type="InterPro" id="IPR013766">
    <property type="entry name" value="Thioredoxin_domain"/>
</dbReference>
<dbReference type="EMBL" id="LPUF01000001">
    <property type="protein sequence ID" value="OQK18491.1"/>
    <property type="molecule type" value="Genomic_DNA"/>
</dbReference>
<sequence>MFINKEHSNMLELHQKAPDFALYDAHEKLYQLSDYRNHWLVIYFYPKDNTPGCTKEACAIRDDSEAFANMNTKVIGISTDNSKSHLGFSTKHSLPFTLLADPEGKVCAAYDALFKLGPIKFCKRHSFIIDPDGNIVKIYRTVSPSLHSQELLKDLQDLQK</sequence>
<keyword evidence="4" id="KW-0575">Peroxidase</keyword>
<evidence type="ECO:0000256" key="1">
    <source>
        <dbReference type="ARBA" id="ARBA00003330"/>
    </source>
</evidence>
<gene>
    <name evidence="15" type="ORF">AU255_11945</name>
</gene>
<evidence type="ECO:0000313" key="16">
    <source>
        <dbReference type="Proteomes" id="UP000191980"/>
    </source>
</evidence>
<evidence type="ECO:0000256" key="4">
    <source>
        <dbReference type="ARBA" id="ARBA00022559"/>
    </source>
</evidence>
<evidence type="ECO:0000256" key="5">
    <source>
        <dbReference type="ARBA" id="ARBA00022862"/>
    </source>
</evidence>
<comment type="similarity">
    <text evidence="10">Belongs to the peroxiredoxin family. BCP/PrxQ subfamily.</text>
</comment>
<comment type="catalytic activity">
    <reaction evidence="12">
        <text>a hydroperoxide + [thioredoxin]-dithiol = an alcohol + [thioredoxin]-disulfide + H2O</text>
        <dbReference type="Rhea" id="RHEA:62620"/>
        <dbReference type="Rhea" id="RHEA-COMP:10698"/>
        <dbReference type="Rhea" id="RHEA-COMP:10700"/>
        <dbReference type="ChEBI" id="CHEBI:15377"/>
        <dbReference type="ChEBI" id="CHEBI:29950"/>
        <dbReference type="ChEBI" id="CHEBI:30879"/>
        <dbReference type="ChEBI" id="CHEBI:35924"/>
        <dbReference type="ChEBI" id="CHEBI:50058"/>
        <dbReference type="EC" id="1.11.1.24"/>
    </reaction>
</comment>
<keyword evidence="16" id="KW-1185">Reference proteome</keyword>
<evidence type="ECO:0000256" key="12">
    <source>
        <dbReference type="ARBA" id="ARBA00049091"/>
    </source>
</evidence>
<comment type="subunit">
    <text evidence="2">Monomer.</text>
</comment>
<dbReference type="PROSITE" id="PS51352">
    <property type="entry name" value="THIOREDOXIN_2"/>
    <property type="match status" value="1"/>
</dbReference>
<dbReference type="Pfam" id="PF00578">
    <property type="entry name" value="AhpC-TSA"/>
    <property type="match status" value="1"/>
</dbReference>
<evidence type="ECO:0000256" key="10">
    <source>
        <dbReference type="ARBA" id="ARBA00038489"/>
    </source>
</evidence>
<dbReference type="InterPro" id="IPR000866">
    <property type="entry name" value="AhpC/TSA"/>
</dbReference>
<name>A0A1V8MA65_9GAMM</name>
<comment type="function">
    <text evidence="1">Thiol-specific peroxidase that catalyzes the reduction of hydrogen peroxide and organic hydroperoxides to water and alcohols, respectively. Plays a role in cell protection against oxidative stress by detoxifying peroxides and as sensor of hydrogen peroxide-mediated signaling events.</text>
</comment>
<dbReference type="Gene3D" id="3.40.30.10">
    <property type="entry name" value="Glutaredoxin"/>
    <property type="match status" value="1"/>
</dbReference>
<evidence type="ECO:0000259" key="14">
    <source>
        <dbReference type="PROSITE" id="PS51352"/>
    </source>
</evidence>
<dbReference type="SUPFAM" id="SSF52833">
    <property type="entry name" value="Thioredoxin-like"/>
    <property type="match status" value="1"/>
</dbReference>
<proteinExistence type="inferred from homology"/>
<dbReference type="GO" id="GO:0008379">
    <property type="term" value="F:thioredoxin peroxidase activity"/>
    <property type="evidence" value="ECO:0007669"/>
    <property type="project" value="TreeGrafter"/>
</dbReference>
<evidence type="ECO:0000256" key="7">
    <source>
        <dbReference type="ARBA" id="ARBA00023157"/>
    </source>
</evidence>
<dbReference type="PANTHER" id="PTHR42801">
    <property type="entry name" value="THIOREDOXIN-DEPENDENT PEROXIDE REDUCTASE"/>
    <property type="match status" value="1"/>
</dbReference>
<dbReference type="AlphaFoldDB" id="A0A1V8MA65"/>
<keyword evidence="5" id="KW-0049">Antioxidant</keyword>
<dbReference type="GO" id="GO:0005737">
    <property type="term" value="C:cytoplasm"/>
    <property type="evidence" value="ECO:0007669"/>
    <property type="project" value="TreeGrafter"/>
</dbReference>
<keyword evidence="7" id="KW-1015">Disulfide bond</keyword>
<evidence type="ECO:0000256" key="2">
    <source>
        <dbReference type="ARBA" id="ARBA00011245"/>
    </source>
</evidence>
<dbReference type="PANTHER" id="PTHR42801:SF4">
    <property type="entry name" value="AHPC_TSA FAMILY PROTEIN"/>
    <property type="match status" value="1"/>
</dbReference>
<evidence type="ECO:0000313" key="15">
    <source>
        <dbReference type="EMBL" id="OQK18491.1"/>
    </source>
</evidence>
<comment type="caution">
    <text evidence="15">The sequence shown here is derived from an EMBL/GenBank/DDBJ whole genome shotgun (WGS) entry which is preliminary data.</text>
</comment>
<dbReference type="GO" id="GO:0045454">
    <property type="term" value="P:cell redox homeostasis"/>
    <property type="evidence" value="ECO:0007669"/>
    <property type="project" value="TreeGrafter"/>
</dbReference>
<keyword evidence="6" id="KW-0560">Oxidoreductase</keyword>
<evidence type="ECO:0000256" key="13">
    <source>
        <dbReference type="PIRSR" id="PIRSR000239-1"/>
    </source>
</evidence>
<evidence type="ECO:0000256" key="8">
    <source>
        <dbReference type="ARBA" id="ARBA00023284"/>
    </source>
</evidence>
<dbReference type="FunFam" id="3.40.30.10:FF:000007">
    <property type="entry name" value="Thioredoxin-dependent thiol peroxidase"/>
    <property type="match status" value="1"/>
</dbReference>
<feature type="domain" description="Thioredoxin" evidence="14">
    <location>
        <begin position="11"/>
        <end position="160"/>
    </location>
</feature>
<organism evidence="15 16">
    <name type="scientific">Methyloprofundus sedimenti</name>
    <dbReference type="NCBI Taxonomy" id="1420851"/>
    <lineage>
        <taxon>Bacteria</taxon>
        <taxon>Pseudomonadati</taxon>
        <taxon>Pseudomonadota</taxon>
        <taxon>Gammaproteobacteria</taxon>
        <taxon>Methylococcales</taxon>
        <taxon>Methylococcaceae</taxon>
        <taxon>Methyloprofundus</taxon>
    </lineage>
</organism>
<dbReference type="Proteomes" id="UP000191980">
    <property type="component" value="Unassembled WGS sequence"/>
</dbReference>
<dbReference type="EC" id="1.11.1.24" evidence="3"/>
<evidence type="ECO:0000256" key="9">
    <source>
        <dbReference type="ARBA" id="ARBA00032824"/>
    </source>
</evidence>